<feature type="transmembrane region" description="Helical" evidence="1">
    <location>
        <begin position="92"/>
        <end position="112"/>
    </location>
</feature>
<evidence type="ECO:0000313" key="3">
    <source>
        <dbReference type="Proteomes" id="UP001184614"/>
    </source>
</evidence>
<keyword evidence="1" id="KW-0812">Transmembrane</keyword>
<dbReference type="RefSeq" id="WP_310014109.1">
    <property type="nucleotide sequence ID" value="NZ_JAVDQT010000005.1"/>
</dbReference>
<dbReference type="Pfam" id="PF04304">
    <property type="entry name" value="DUF454"/>
    <property type="match status" value="1"/>
</dbReference>
<protein>
    <submittedName>
        <fullName evidence="2">Uncharacterized membrane protein YbaN (DUF454 family)</fullName>
    </submittedName>
</protein>
<keyword evidence="3" id="KW-1185">Reference proteome</keyword>
<feature type="transmembrane region" description="Helical" evidence="1">
    <location>
        <begin position="118"/>
        <end position="135"/>
    </location>
</feature>
<accession>A0ABU1MCJ7</accession>
<feature type="transmembrane region" description="Helical" evidence="1">
    <location>
        <begin position="25"/>
        <end position="44"/>
    </location>
</feature>
<gene>
    <name evidence="2" type="ORF">J2782_003117</name>
</gene>
<evidence type="ECO:0000313" key="2">
    <source>
        <dbReference type="EMBL" id="MDR6433371.1"/>
    </source>
</evidence>
<reference evidence="2 3" key="1">
    <citation type="submission" date="2023-07" db="EMBL/GenBank/DDBJ databases">
        <title>Sorghum-associated microbial communities from plants grown in Nebraska, USA.</title>
        <authorList>
            <person name="Schachtman D."/>
        </authorList>
    </citation>
    <scope>NUCLEOTIDE SEQUENCE [LARGE SCALE GENOMIC DNA]</scope>
    <source>
        <strain evidence="2 3">DS1730</strain>
    </source>
</reference>
<feature type="transmembrane region" description="Helical" evidence="1">
    <location>
        <begin position="50"/>
        <end position="71"/>
    </location>
</feature>
<keyword evidence="1" id="KW-0472">Membrane</keyword>
<dbReference type="InterPro" id="IPR007401">
    <property type="entry name" value="DUF454"/>
</dbReference>
<organism evidence="2 3">
    <name type="scientific">Brucella pseudogrignonensis</name>
    <dbReference type="NCBI Taxonomy" id="419475"/>
    <lineage>
        <taxon>Bacteria</taxon>
        <taxon>Pseudomonadati</taxon>
        <taxon>Pseudomonadota</taxon>
        <taxon>Alphaproteobacteria</taxon>
        <taxon>Hyphomicrobiales</taxon>
        <taxon>Brucellaceae</taxon>
        <taxon>Brucella/Ochrobactrum group</taxon>
        <taxon>Brucella</taxon>
    </lineage>
</organism>
<comment type="caution">
    <text evidence="2">The sequence shown here is derived from an EMBL/GenBank/DDBJ whole genome shotgun (WGS) entry which is preliminary data.</text>
</comment>
<sequence>MTVSDLTANDTSLTQPAYPNDRQRAGYLSLGLLSVVAALIGQRLSLMPSAIFAFCALLCFLQLSPKILAWLRATNTTRRIMNAWKALNALSSVFRCSLLAIVILICLAGLAFEPRMAVLELSINVVLCAVLLLFMGPQDSNIRYDTE</sequence>
<keyword evidence="1" id="KW-1133">Transmembrane helix</keyword>
<evidence type="ECO:0000256" key="1">
    <source>
        <dbReference type="SAM" id="Phobius"/>
    </source>
</evidence>
<dbReference type="EMBL" id="JAVDQT010000005">
    <property type="protein sequence ID" value="MDR6433371.1"/>
    <property type="molecule type" value="Genomic_DNA"/>
</dbReference>
<proteinExistence type="predicted"/>
<name>A0ABU1MCJ7_9HYPH</name>
<dbReference type="Proteomes" id="UP001184614">
    <property type="component" value="Unassembled WGS sequence"/>
</dbReference>